<dbReference type="InterPro" id="IPR017853">
    <property type="entry name" value="GH"/>
</dbReference>
<dbReference type="GO" id="GO:0085020">
    <property type="term" value="P:protein K6-linked ubiquitination"/>
    <property type="evidence" value="ECO:0007669"/>
    <property type="project" value="TreeGrafter"/>
</dbReference>
<dbReference type="Pfam" id="PF12796">
    <property type="entry name" value="Ank_2"/>
    <property type="match status" value="1"/>
</dbReference>
<dbReference type="InterPro" id="IPR029018">
    <property type="entry name" value="Hex-like_dom2"/>
</dbReference>
<keyword evidence="2" id="KW-0378">Hydrolase</keyword>
<dbReference type="PROSITE" id="PS50088">
    <property type="entry name" value="ANK_REPEAT"/>
    <property type="match status" value="3"/>
</dbReference>
<reference evidence="5 6" key="1">
    <citation type="submission" date="2020-08" db="EMBL/GenBank/DDBJ databases">
        <title>Aphidius gifuensis genome sequencing and assembly.</title>
        <authorList>
            <person name="Du Z."/>
        </authorList>
    </citation>
    <scope>NUCLEOTIDE SEQUENCE [LARGE SCALE GENOMIC DNA]</scope>
    <source>
        <strain evidence="5">YNYX2018</strain>
        <tissue evidence="5">Adults</tissue>
    </source>
</reference>
<proteinExistence type="predicted"/>
<evidence type="ECO:0000256" key="3">
    <source>
        <dbReference type="ARBA" id="ARBA00023043"/>
    </source>
</evidence>
<evidence type="ECO:0000313" key="6">
    <source>
        <dbReference type="Proteomes" id="UP000639338"/>
    </source>
</evidence>
<keyword evidence="1" id="KW-0677">Repeat</keyword>
<keyword evidence="6" id="KW-1185">Reference proteome</keyword>
<evidence type="ECO:0000256" key="1">
    <source>
        <dbReference type="ARBA" id="ARBA00022737"/>
    </source>
</evidence>
<dbReference type="Proteomes" id="UP000639338">
    <property type="component" value="Unassembled WGS sequence"/>
</dbReference>
<evidence type="ECO:0000313" key="5">
    <source>
        <dbReference type="EMBL" id="KAF7996811.1"/>
    </source>
</evidence>
<dbReference type="GO" id="GO:0005975">
    <property type="term" value="P:carbohydrate metabolic process"/>
    <property type="evidence" value="ECO:0007669"/>
    <property type="project" value="InterPro"/>
</dbReference>
<comment type="caution">
    <text evidence="5">The sequence shown here is derived from an EMBL/GenBank/DDBJ whole genome shotgun (WGS) entry which is preliminary data.</text>
</comment>
<feature type="repeat" description="ANK" evidence="4">
    <location>
        <begin position="48"/>
        <end position="80"/>
    </location>
</feature>
<dbReference type="SUPFAM" id="SSF55545">
    <property type="entry name" value="beta-N-acetylhexosaminidase-like domain"/>
    <property type="match status" value="1"/>
</dbReference>
<dbReference type="PRINTS" id="PR00738">
    <property type="entry name" value="GLHYDRLASE20"/>
</dbReference>
<dbReference type="PANTHER" id="PTHR24171">
    <property type="entry name" value="ANKYRIN REPEAT DOMAIN-CONTAINING PROTEIN 39-RELATED"/>
    <property type="match status" value="1"/>
</dbReference>
<name>A0A834Y5D9_APHGI</name>
<dbReference type="SMART" id="SM00248">
    <property type="entry name" value="ANK"/>
    <property type="match status" value="5"/>
</dbReference>
<dbReference type="Gene3D" id="3.30.379.10">
    <property type="entry name" value="Chitobiase/beta-hexosaminidase domain 2-like"/>
    <property type="match status" value="1"/>
</dbReference>
<evidence type="ECO:0000256" key="2">
    <source>
        <dbReference type="ARBA" id="ARBA00022801"/>
    </source>
</evidence>
<dbReference type="AlphaFoldDB" id="A0A834Y5D9"/>
<dbReference type="Pfam" id="PF00023">
    <property type="entry name" value="Ank"/>
    <property type="match status" value="1"/>
</dbReference>
<feature type="repeat" description="ANK" evidence="4">
    <location>
        <begin position="132"/>
        <end position="164"/>
    </location>
</feature>
<evidence type="ECO:0000256" key="4">
    <source>
        <dbReference type="PROSITE-ProRule" id="PRU00023"/>
    </source>
</evidence>
<dbReference type="OrthoDB" id="5806726at2759"/>
<dbReference type="InterPro" id="IPR025705">
    <property type="entry name" value="Beta_hexosaminidase_sua/sub"/>
</dbReference>
<sequence>MQDICTDIKTAIDHGRTDILRSLLGACDNGDVGEGITREEILNQPFLEEGTFLSYASKTNQVDVVRTLLNCGADPTVKNAHGHNAIDVAASDAIRLIYVEELLRATAASDIDRVLLLITAGIDVNSWDSEGSKNTPLHWAACFGNKEIVQCLLNRGADVNAKNGCGATPLHEAVDRDDIDICQELLNAGANPHIRALQGTFAGKSPYELSRNKQLAICTMMQFIISNNNDNNDKIDNNNYQQDINNFSQKSISTNMSQLSIDSSKSTDPLFEQPTGVRDNINDNDNINTSLNDKSCIWNLIWPQPKTIIKLGHNSAPFIAGKELFISIIQGSESIHDILDVWEVSRSHLLELGHDVKVGEVQPGSGRWLGDNRIECIVNRNLFNVTQGYQLHVSQNSIKVTAGSLAGLHYAISTFIQILRLCKNSITPEICEIPTVLIKDEPKFIHRGILLDISPRGRTPTLDYLFHTIDLWSTFKISHLHLYSRLTPSCDWQLCYTRSEMVTLDRYCRDRHLDLIPALDVDSNVSQRHLQQMWPIFQELLSTFPSLTYVHVGPRLASLLVQPDNLDSSISINETVETDMSEVFKSYSCLQELWHILNLNSNTTLLLCSNGLHSKPEFRNVPSNVILVEYGFQADYDFSEWTEAFKIAGGNVLPSSGTASYNSLAGCPASTLANTKNAIKTSIEQNSIGIVVAHWSGSHHLTPHPFSWIGYLIAAGLSWNPDTDIELGPIDPYDTHDNIKMNQKKLYLTNILNIHVFHDLENKIGNAILELGKIDTLVLTLSKNQDANDLQQIPDNRGSTLYRLLTDPDNVNLEFLSSDLFIKMTKQIKRVTHGLYEANITSKFGSMEIQELQLTADLMLTACKIGRTLIGVGVNPNSNMGLAVINLGVCNLPPTFRTDIANKMIAHIEQYKGAWLQRHLPQGLQSSLLVLTSALHRFVPET</sequence>
<keyword evidence="3 4" id="KW-0040">ANK repeat</keyword>
<dbReference type="PROSITE" id="PS50297">
    <property type="entry name" value="ANK_REP_REGION"/>
    <property type="match status" value="2"/>
</dbReference>
<gene>
    <name evidence="5" type="ORF">HCN44_002457</name>
</gene>
<protein>
    <submittedName>
        <fullName evidence="5">Uncharacterized protein</fullName>
    </submittedName>
</protein>
<dbReference type="GO" id="GO:0070531">
    <property type="term" value="C:BRCA1-A complex"/>
    <property type="evidence" value="ECO:0007669"/>
    <property type="project" value="TreeGrafter"/>
</dbReference>
<dbReference type="GO" id="GO:0031436">
    <property type="term" value="C:BRCA1-BARD1 complex"/>
    <property type="evidence" value="ECO:0007669"/>
    <property type="project" value="TreeGrafter"/>
</dbReference>
<dbReference type="SUPFAM" id="SSF48403">
    <property type="entry name" value="Ankyrin repeat"/>
    <property type="match status" value="1"/>
</dbReference>
<dbReference type="GO" id="GO:0004842">
    <property type="term" value="F:ubiquitin-protein transferase activity"/>
    <property type="evidence" value="ECO:0007669"/>
    <property type="project" value="TreeGrafter"/>
</dbReference>
<dbReference type="EMBL" id="JACMRX010000001">
    <property type="protein sequence ID" value="KAF7996811.1"/>
    <property type="molecule type" value="Genomic_DNA"/>
</dbReference>
<dbReference type="PANTHER" id="PTHR24171:SF8">
    <property type="entry name" value="BRCA1-ASSOCIATED RING DOMAIN PROTEIN 1"/>
    <property type="match status" value="1"/>
</dbReference>
<dbReference type="Gene3D" id="3.20.20.80">
    <property type="entry name" value="Glycosidases"/>
    <property type="match status" value="2"/>
</dbReference>
<feature type="repeat" description="ANK" evidence="4">
    <location>
        <begin position="165"/>
        <end position="197"/>
    </location>
</feature>
<dbReference type="SUPFAM" id="SSF51445">
    <property type="entry name" value="(Trans)glycosidases"/>
    <property type="match status" value="1"/>
</dbReference>
<dbReference type="InterPro" id="IPR002110">
    <property type="entry name" value="Ankyrin_rpt"/>
</dbReference>
<accession>A0A834Y5D9</accession>
<dbReference type="InterPro" id="IPR036770">
    <property type="entry name" value="Ankyrin_rpt-contain_sf"/>
</dbReference>
<dbReference type="Gene3D" id="1.25.40.20">
    <property type="entry name" value="Ankyrin repeat-containing domain"/>
    <property type="match status" value="2"/>
</dbReference>
<organism evidence="5 6">
    <name type="scientific">Aphidius gifuensis</name>
    <name type="common">Parasitoid wasp</name>
    <dbReference type="NCBI Taxonomy" id="684658"/>
    <lineage>
        <taxon>Eukaryota</taxon>
        <taxon>Metazoa</taxon>
        <taxon>Ecdysozoa</taxon>
        <taxon>Arthropoda</taxon>
        <taxon>Hexapoda</taxon>
        <taxon>Insecta</taxon>
        <taxon>Pterygota</taxon>
        <taxon>Neoptera</taxon>
        <taxon>Endopterygota</taxon>
        <taxon>Hymenoptera</taxon>
        <taxon>Apocrita</taxon>
        <taxon>Ichneumonoidea</taxon>
        <taxon>Braconidae</taxon>
        <taxon>Aphidiinae</taxon>
        <taxon>Aphidius</taxon>
    </lineage>
</organism>
<dbReference type="GO" id="GO:0004563">
    <property type="term" value="F:beta-N-acetylhexosaminidase activity"/>
    <property type="evidence" value="ECO:0007669"/>
    <property type="project" value="InterPro"/>
</dbReference>